<proteinExistence type="inferred from homology"/>
<dbReference type="PANTHER" id="PTHR30085:SF2">
    <property type="entry name" value="GLUTAMATE_ASPARTATE IMPORT SOLUTE-BINDING PROTEIN"/>
    <property type="match status" value="1"/>
</dbReference>
<feature type="chain" id="PRO_5003519871" evidence="4">
    <location>
        <begin position="24"/>
        <end position="304"/>
    </location>
</feature>
<evidence type="ECO:0000256" key="3">
    <source>
        <dbReference type="ARBA" id="ARBA00022729"/>
    </source>
</evidence>
<accession>G9AA93</accession>
<evidence type="ECO:0000256" key="2">
    <source>
        <dbReference type="ARBA" id="ARBA00022448"/>
    </source>
</evidence>
<dbReference type="GO" id="GO:0030288">
    <property type="term" value="C:outer membrane-bounded periplasmic space"/>
    <property type="evidence" value="ECO:0007669"/>
    <property type="project" value="TreeGrafter"/>
</dbReference>
<dbReference type="CDD" id="cd13688">
    <property type="entry name" value="PBP2_GltI_DEBP"/>
    <property type="match status" value="1"/>
</dbReference>
<dbReference type="KEGG" id="sfh:SFHH103_02502"/>
<dbReference type="RefSeq" id="WP_014329430.1">
    <property type="nucleotide sequence ID" value="NC_016812.1"/>
</dbReference>
<gene>
    <name evidence="6" type="primary">gltI</name>
    <name evidence="6" type="ordered locus">SFHH103_02502</name>
</gene>
<sequence length="304" mass="33116">MNNNVIATAMTAAMLALVSAAEAAEPLDGTLKKIAETGEIVVSYRDAAVPFSYIDGDQKPLGYALDICLKVVEDIKAELKMPDLNTRLQLVSGANRIPLLLNGTIDLECGTTTNSVERQKQVAFSLSYFVAGTRILTKKDSGISGIEDLKGKTVASNAGSTGLRQLTDINTQKAMEINITPGRDLAETFLLLETDRADAVVQDDILLTGMAARSRAPADYQLVGDALSIEPYGVMFRRDDPQLKAAVDKSIRKMLESGEIASMYKKWFEQPIPPQGINLNFPPSDHIRHAWERPSDSADPADYR</sequence>
<dbReference type="Proteomes" id="UP000007735">
    <property type="component" value="Chromosome"/>
</dbReference>
<evidence type="ECO:0000256" key="1">
    <source>
        <dbReference type="ARBA" id="ARBA00010333"/>
    </source>
</evidence>
<dbReference type="InterPro" id="IPR001638">
    <property type="entry name" value="Solute-binding_3/MltF_N"/>
</dbReference>
<organism evidence="6 7">
    <name type="scientific">Sinorhizobium fredii (strain HH103)</name>
    <dbReference type="NCBI Taxonomy" id="1117943"/>
    <lineage>
        <taxon>Bacteria</taxon>
        <taxon>Pseudomonadati</taxon>
        <taxon>Pseudomonadota</taxon>
        <taxon>Alphaproteobacteria</taxon>
        <taxon>Hyphomicrobiales</taxon>
        <taxon>Rhizobiaceae</taxon>
        <taxon>Sinorhizobium/Ensifer group</taxon>
        <taxon>Sinorhizobium</taxon>
    </lineage>
</organism>
<comment type="similarity">
    <text evidence="1">Belongs to the bacterial solute-binding protein 3 family.</text>
</comment>
<evidence type="ECO:0000313" key="6">
    <source>
        <dbReference type="EMBL" id="CCE96997.1"/>
    </source>
</evidence>
<keyword evidence="2" id="KW-0813">Transport</keyword>
<dbReference type="EMBL" id="HE616890">
    <property type="protein sequence ID" value="CCE96997.1"/>
    <property type="molecule type" value="Genomic_DNA"/>
</dbReference>
<evidence type="ECO:0000259" key="5">
    <source>
        <dbReference type="SMART" id="SM00062"/>
    </source>
</evidence>
<dbReference type="InterPro" id="IPR051455">
    <property type="entry name" value="Bact_solute-bind_prot3"/>
</dbReference>
<evidence type="ECO:0000256" key="4">
    <source>
        <dbReference type="SAM" id="SignalP"/>
    </source>
</evidence>
<dbReference type="SUPFAM" id="SSF53850">
    <property type="entry name" value="Periplasmic binding protein-like II"/>
    <property type="match status" value="1"/>
</dbReference>
<dbReference type="PATRIC" id="fig|380.5.peg.2661"/>
<evidence type="ECO:0000313" key="7">
    <source>
        <dbReference type="Proteomes" id="UP000007735"/>
    </source>
</evidence>
<dbReference type="SMART" id="SM00062">
    <property type="entry name" value="PBPb"/>
    <property type="match status" value="1"/>
</dbReference>
<feature type="domain" description="Solute-binding protein family 3/N-terminal" evidence="5">
    <location>
        <begin position="39"/>
        <end position="271"/>
    </location>
</feature>
<reference evidence="6 7" key="1">
    <citation type="journal article" date="2012" name="J. Bacteriol.">
        <title>Genome sequence of the soybean symbiont Sinorhizobium fredii HH103.</title>
        <authorList>
            <person name="Weidner S."/>
            <person name="Becker A."/>
            <person name="Bonilla I."/>
            <person name="Jaenicke S."/>
            <person name="Lloret J."/>
            <person name="Margaret I."/>
            <person name="Puhler A."/>
            <person name="Ruiz-Sainz J.E."/>
            <person name="Schneiker-Bekel S."/>
            <person name="Szczepanowski R."/>
            <person name="Vinardell J.M."/>
            <person name="Zehner S."/>
            <person name="Gottfert M."/>
        </authorList>
    </citation>
    <scope>NUCLEOTIDE SEQUENCE [LARGE SCALE GENOMIC DNA]</scope>
    <source>
        <strain evidence="6 7">HH103</strain>
    </source>
</reference>
<dbReference type="HOGENOM" id="CLU_019602_0_0_5"/>
<dbReference type="PANTHER" id="PTHR30085">
    <property type="entry name" value="AMINO ACID ABC TRANSPORTER PERMEASE"/>
    <property type="match status" value="1"/>
</dbReference>
<dbReference type="GO" id="GO:0006865">
    <property type="term" value="P:amino acid transport"/>
    <property type="evidence" value="ECO:0007669"/>
    <property type="project" value="TreeGrafter"/>
</dbReference>
<protein>
    <submittedName>
        <fullName evidence="6">GltI protein</fullName>
    </submittedName>
</protein>
<feature type="signal peptide" evidence="4">
    <location>
        <begin position="1"/>
        <end position="23"/>
    </location>
</feature>
<dbReference type="Pfam" id="PF00497">
    <property type="entry name" value="SBP_bac_3"/>
    <property type="match status" value="1"/>
</dbReference>
<dbReference type="GO" id="GO:0005576">
    <property type="term" value="C:extracellular region"/>
    <property type="evidence" value="ECO:0007669"/>
    <property type="project" value="TreeGrafter"/>
</dbReference>
<dbReference type="eggNOG" id="COG0834">
    <property type="taxonomic scope" value="Bacteria"/>
</dbReference>
<keyword evidence="3 4" id="KW-0732">Signal</keyword>
<dbReference type="AlphaFoldDB" id="G9AA93"/>
<dbReference type="STRING" id="1117943.SFHH103_02502"/>
<dbReference type="Gene3D" id="3.40.190.10">
    <property type="entry name" value="Periplasmic binding protein-like II"/>
    <property type="match status" value="2"/>
</dbReference>
<name>G9AA93_SINF1</name>